<dbReference type="Proteomes" id="UP001189429">
    <property type="component" value="Unassembled WGS sequence"/>
</dbReference>
<feature type="compositionally biased region" description="Basic and acidic residues" evidence="1">
    <location>
        <begin position="928"/>
        <end position="937"/>
    </location>
</feature>
<name>A0ABN9RG37_9DINO</name>
<dbReference type="EMBL" id="CAUYUJ010006538">
    <property type="protein sequence ID" value="CAK0817720.1"/>
    <property type="molecule type" value="Genomic_DNA"/>
</dbReference>
<sequence length="1661" mass="182614">MAEERVQALEQQMIALAQELQNRQQRENDLTAEVQRLGRVAEARPRVGGPVPQPRAESLVDTRTLGKPDVFTGEEHKWNDWKVIFKAYCGVVNADLLAGMRLAESADEASVQNDDFLEENMRQASQQLYYILLLLCRQHPLTTIVNAGENEGFQLLNLLNFSFTGDVEDRLALFERELLRYEQRSGEAIAASMRIGIVLRQLEEGPLRQHLLLNATRLVEWQDFRREVTDVRRAQSAIAPVPVPMDLSAMEQTLARINASQSTSTTVPSAASSISTAATTRLSPATAMSGTSSRQVAALYLNDADEQVSYPFANLHSLSIYDPGPDKADVVDSATGAALDLNMIHGNSDAEEVELNGILRVGIDSCAAASVLPRGSCADYPVHEGGRAISCKTASGHYVNDEGEKILVGTMPGASQARAAKFRVADASKPLLSVAEMVDSGHRLVFDSEGGQDISYAYHKTSGDVVRFCRRNKVYEMDMHVDPCVPEVCPVEVAGHEPPEGEAGQPGAAHEEVAEGPPVRPARGPAAPTAAERAAHEVLHEPYRAWCRECVSGRGLSAGHQTKDRQESALAVVGIDYGYLGEREDATPLLIGKDSKQRWFHASVVPAKGAQHPWPAKSWSRGLASAGHKRFVFRSDGEAPLVALKTRIGAKLKEEYGIETVPEESAVGDSQGNGLAEHAAREVKAKVRTVRAQVDDLHGVSIGVENPVTPWMVEFAAMSINLGRRGADGRAAWELRHGRPFNKDLACFSEKVLYLPGGKRKAGIEDKFLAGLYLGPTLRTDEVYIGTELGVLRARTFKRLTVGQRADKDLLNSLVGKPWAPVPTDVEVDEVPVAIEIRALVPAPVAPLGGPLAPIPEAGDLPPWALRVGRPPAGPRAVYIRKDVEIAKYGLSPGCYGCAAILNGARAQAHSAECRARIEQAMQDDEEAKQRLEDARERKRHRTDVAGPVYQEGGSSGSGGPAPAQQVPPAPEAAAAADVAMAPAPHDPGDDNMQEEIGALLLSLGYSGRKADVMEVFCPNRLVGFAPLFGLVHGGSFDLRVGWDLTDRQQQRQCRELIEHFEVYFLLGSPRCAPFSMLKYLNEDTEKQREAYAIGLAKKPTGWMSNNKEVWDEVCKRCPNDTGIGSRHEHSTFVGRNMRVAERYPVKLLRAILRGLRGHLSNKKVLTLSALDAGPNVGDEEISLKDFVGKWRDTLRTEFYDDLTGLPLDPARVKAARRLEMDFMAQLGVWVYAREEDCQRELGRRPLSGRVLRFLDISRAHPHCEIKRTVYIKLPEEDPMSQEIGTCGLLRMALYGTRDAGQNFELTTAETVIGAGCDQSAFSPCVYCHKDLQVSFFHHGDDFVLEGSRGGAESICEALKTKFIVKDRGVLGPAPTDAKEITCLNRVMRWRDRWCQGGEAIEYEADPRHAQLGMDPRTTKSLSTPGLSQKLTPEVERELNEHEAAEYRSACVRLGYLALDRPEVQFTAKECARGMQRPTERHLRLLKRAGRFLIGAPRAIWKWGRQRAPTVMDIYSDTDWARLPDYAEEHQFGRDQTWAAPDRYGIDDSDPHLHDRAIGMQSLCQGLGRDVGLRIWSDSAAALGIMQRRGCGKVRHLETPTLWVQKALKDGRFQLAKVPGKSNPADLGTKFLDQAAMLRGLEMMSVKLSDAPLSSALQAKV</sequence>
<evidence type="ECO:0000313" key="3">
    <source>
        <dbReference type="Proteomes" id="UP001189429"/>
    </source>
</evidence>
<comment type="caution">
    <text evidence="2">The sequence shown here is derived from an EMBL/GenBank/DDBJ whole genome shotgun (WGS) entry which is preliminary data.</text>
</comment>
<feature type="compositionally biased region" description="Low complexity" evidence="1">
    <location>
        <begin position="972"/>
        <end position="984"/>
    </location>
</feature>
<reference evidence="2" key="1">
    <citation type="submission" date="2023-10" db="EMBL/GenBank/DDBJ databases">
        <authorList>
            <person name="Chen Y."/>
            <person name="Shah S."/>
            <person name="Dougan E. K."/>
            <person name="Thang M."/>
            <person name="Chan C."/>
        </authorList>
    </citation>
    <scope>NUCLEOTIDE SEQUENCE [LARGE SCALE GENOMIC DNA]</scope>
</reference>
<evidence type="ECO:0000256" key="1">
    <source>
        <dbReference type="SAM" id="MobiDB-lite"/>
    </source>
</evidence>
<feature type="region of interest" description="Disordered" evidence="1">
    <location>
        <begin position="925"/>
        <end position="992"/>
    </location>
</feature>
<gene>
    <name evidence="2" type="ORF">PCOR1329_LOCUS20228</name>
</gene>
<proteinExistence type="predicted"/>
<accession>A0ABN9RG37</accession>
<evidence type="ECO:0008006" key="4">
    <source>
        <dbReference type="Google" id="ProtNLM"/>
    </source>
</evidence>
<protein>
    <recommendedName>
        <fullName evidence="4">RNA-directed RNA polymerase</fullName>
    </recommendedName>
</protein>
<keyword evidence="3" id="KW-1185">Reference proteome</keyword>
<evidence type="ECO:0000313" key="2">
    <source>
        <dbReference type="EMBL" id="CAK0817720.1"/>
    </source>
</evidence>
<feature type="region of interest" description="Disordered" evidence="1">
    <location>
        <begin position="1411"/>
        <end position="1431"/>
    </location>
</feature>
<organism evidence="2 3">
    <name type="scientific">Prorocentrum cordatum</name>
    <dbReference type="NCBI Taxonomy" id="2364126"/>
    <lineage>
        <taxon>Eukaryota</taxon>
        <taxon>Sar</taxon>
        <taxon>Alveolata</taxon>
        <taxon>Dinophyceae</taxon>
        <taxon>Prorocentrales</taxon>
        <taxon>Prorocentraceae</taxon>
        <taxon>Prorocentrum</taxon>
    </lineage>
</organism>
<feature type="compositionally biased region" description="Low complexity" evidence="1">
    <location>
        <begin position="515"/>
        <end position="528"/>
    </location>
</feature>
<feature type="compositionally biased region" description="Polar residues" evidence="1">
    <location>
        <begin position="1419"/>
        <end position="1431"/>
    </location>
</feature>
<feature type="region of interest" description="Disordered" evidence="1">
    <location>
        <begin position="495"/>
        <end position="528"/>
    </location>
</feature>